<dbReference type="EMBL" id="OZ020106">
    <property type="protein sequence ID" value="CAK9257860.1"/>
    <property type="molecule type" value="Genomic_DNA"/>
</dbReference>
<feature type="domain" description="DYW" evidence="1">
    <location>
        <begin position="15"/>
        <end position="98"/>
    </location>
</feature>
<protein>
    <recommendedName>
        <fullName evidence="1">DYW domain-containing protein</fullName>
    </recommendedName>
</protein>
<gene>
    <name evidence="2" type="ORF">CSSPJE1EN1_LOCUS3338</name>
</gene>
<organism evidence="2 3">
    <name type="scientific">Sphagnum jensenii</name>
    <dbReference type="NCBI Taxonomy" id="128206"/>
    <lineage>
        <taxon>Eukaryota</taxon>
        <taxon>Viridiplantae</taxon>
        <taxon>Streptophyta</taxon>
        <taxon>Embryophyta</taxon>
        <taxon>Bryophyta</taxon>
        <taxon>Sphagnophytina</taxon>
        <taxon>Sphagnopsida</taxon>
        <taxon>Sphagnales</taxon>
        <taxon>Sphagnaceae</taxon>
        <taxon>Sphagnum</taxon>
    </lineage>
</organism>
<sequence>MNMFVLLIPCSLNLQKDVEEEEKVFHLCYHSEKLTISFGLISTPPGMPLCIIKNLWVCGDCHTSMKIIAKIVGREIIVRDVNCVHHFKDGLCSRRDYW</sequence>
<evidence type="ECO:0000259" key="1">
    <source>
        <dbReference type="Pfam" id="PF14432"/>
    </source>
</evidence>
<accession>A0ABP0VWU7</accession>
<keyword evidence="3" id="KW-1185">Reference proteome</keyword>
<name>A0ABP0VWU7_9BRYO</name>
<evidence type="ECO:0000313" key="3">
    <source>
        <dbReference type="Proteomes" id="UP001497444"/>
    </source>
</evidence>
<evidence type="ECO:0000313" key="2">
    <source>
        <dbReference type="EMBL" id="CAK9257860.1"/>
    </source>
</evidence>
<dbReference type="InterPro" id="IPR032867">
    <property type="entry name" value="DYW_dom"/>
</dbReference>
<reference evidence="2" key="1">
    <citation type="submission" date="2024-02" db="EMBL/GenBank/DDBJ databases">
        <authorList>
            <consortium name="ELIXIR-Norway"/>
            <consortium name="Elixir Norway"/>
        </authorList>
    </citation>
    <scope>NUCLEOTIDE SEQUENCE</scope>
</reference>
<dbReference type="Pfam" id="PF14432">
    <property type="entry name" value="DYW_deaminase"/>
    <property type="match status" value="1"/>
</dbReference>
<proteinExistence type="predicted"/>
<dbReference type="Proteomes" id="UP001497444">
    <property type="component" value="Chromosome 11"/>
</dbReference>